<comment type="caution">
    <text evidence="2">The sequence shown here is derived from an EMBL/GenBank/DDBJ whole genome shotgun (WGS) entry which is preliminary data.</text>
</comment>
<accession>A0ABT9S019</accession>
<evidence type="ECO:0000313" key="2">
    <source>
        <dbReference type="EMBL" id="MDP9890411.1"/>
    </source>
</evidence>
<evidence type="ECO:0000313" key="3">
    <source>
        <dbReference type="Proteomes" id="UP001226577"/>
    </source>
</evidence>
<feature type="domain" description="DUF8175" evidence="1">
    <location>
        <begin position="1"/>
        <end position="149"/>
    </location>
</feature>
<dbReference type="RefSeq" id="WP_307311644.1">
    <property type="nucleotide sequence ID" value="NZ_JAUSRE010000027.1"/>
</dbReference>
<organism evidence="2 3">
    <name type="scientific">Pseudarthrobacter enclensis</name>
    <dbReference type="NCBI Taxonomy" id="993070"/>
    <lineage>
        <taxon>Bacteria</taxon>
        <taxon>Bacillati</taxon>
        <taxon>Actinomycetota</taxon>
        <taxon>Actinomycetes</taxon>
        <taxon>Micrococcales</taxon>
        <taxon>Micrococcaceae</taxon>
        <taxon>Pseudarthrobacter</taxon>
    </lineage>
</organism>
<name>A0ABT9S019_9MICC</name>
<dbReference type="Pfam" id="PF26526">
    <property type="entry name" value="DUF8175"/>
    <property type="match status" value="1"/>
</dbReference>
<dbReference type="Proteomes" id="UP001226577">
    <property type="component" value="Unassembled WGS sequence"/>
</dbReference>
<evidence type="ECO:0000259" key="1">
    <source>
        <dbReference type="Pfam" id="PF26526"/>
    </source>
</evidence>
<proteinExistence type="predicted"/>
<sequence length="154" mass="15977">MATPTDPEVGPGITDTNGFRSCFAHSPTGSLYAAMNVAALGSSGKPDILKQVADKLLVPGAGRDAALKETASSTSSSGSSTTIQVKGFLLKSYTPSEASVDLAFATDTGALGRTTFSMRWLDGDWKVKPSDDGATFGHISQVRDLTGFILWSGV</sequence>
<dbReference type="InterPro" id="IPR058488">
    <property type="entry name" value="DUF8175"/>
</dbReference>
<keyword evidence="3" id="KW-1185">Reference proteome</keyword>
<protein>
    <recommendedName>
        <fullName evidence="1">DUF8175 domain-containing protein</fullName>
    </recommendedName>
</protein>
<reference evidence="2 3" key="1">
    <citation type="submission" date="2023-07" db="EMBL/GenBank/DDBJ databases">
        <title>Sorghum-associated microbial communities from plants grown in Nebraska, USA.</title>
        <authorList>
            <person name="Schachtman D."/>
        </authorList>
    </citation>
    <scope>NUCLEOTIDE SEQUENCE [LARGE SCALE GENOMIC DNA]</scope>
    <source>
        <strain evidence="2 3">CC222</strain>
    </source>
</reference>
<dbReference type="EMBL" id="JAUSRE010000027">
    <property type="protein sequence ID" value="MDP9890411.1"/>
    <property type="molecule type" value="Genomic_DNA"/>
</dbReference>
<gene>
    <name evidence="2" type="ORF">J2X98_004025</name>
</gene>